<dbReference type="InterPro" id="IPR001678">
    <property type="entry name" value="MeTrfase_RsmB-F_NOP2_dom"/>
</dbReference>
<dbReference type="PROSITE" id="PS51686">
    <property type="entry name" value="SAM_MT_RSMB_NOP"/>
    <property type="match status" value="1"/>
</dbReference>
<dbReference type="Pfam" id="PF01189">
    <property type="entry name" value="Methyltr_RsmB-F"/>
    <property type="match status" value="1"/>
</dbReference>
<evidence type="ECO:0000256" key="2">
    <source>
        <dbReference type="ARBA" id="ARBA00022603"/>
    </source>
</evidence>
<keyword evidence="2 6" id="KW-0489">Methyltransferase</keyword>
<keyword evidence="3 6" id="KW-0808">Transferase</keyword>
<dbReference type="PROSITE" id="PS01153">
    <property type="entry name" value="NOL1_NOP2_SUN"/>
    <property type="match status" value="1"/>
</dbReference>
<sequence length="367" mass="42591">MVHFLTKTISPNQKKEKFFNRRIKHIITIIKNYENLDWNSSKKYYFELLKKEICNFYNYSVNLANRFFEIIPFDEILEFFKYNHRPRPLTIRFNDIKIKNIQIKEIMEKKGIKLFLDKNFSNFAAIINKKGFNFGGSPEYLAGYYTLQGFSSFFPIFALNPKKKEKILDLAAAPGGKSSYISQLMNNSGILVANDKNKSRLKSLVSNIHRLGIENIIITNFDGSVFQNKMTGFDKVLIDAPCTGTGIIGHDNRIKLQKIDSAVLINSTLQKRLLLAAIDSCKDNENQKNCIVYSTCSILIEENEMIIQYAIEKRKIKILPTGLKFGLPGFLNYKRKNFHKSMINCRRFYPHVHNVDGFFICKIEKLK</sequence>
<geneLocation type="nucleomorph" evidence="8"/>
<dbReference type="PANTHER" id="PTHR22807:SF30">
    <property type="entry name" value="28S RRNA (CYTOSINE(4447)-C(5))-METHYLTRANSFERASE-RELATED"/>
    <property type="match status" value="1"/>
</dbReference>
<evidence type="ECO:0000313" key="8">
    <source>
        <dbReference type="EMBL" id="AFP65631.1"/>
    </source>
</evidence>
<dbReference type="InterPro" id="IPR018314">
    <property type="entry name" value="RsmB/NOL1/NOP2-like_CS"/>
</dbReference>
<feature type="binding site" evidence="6">
    <location>
        <begin position="171"/>
        <end position="177"/>
    </location>
    <ligand>
        <name>S-adenosyl-L-methionine</name>
        <dbReference type="ChEBI" id="CHEBI:59789"/>
    </ligand>
</feature>
<dbReference type="NCBIfam" id="TIGR00446">
    <property type="entry name" value="nop2p"/>
    <property type="match status" value="1"/>
</dbReference>
<organism evidence="8 9">
    <name type="scientific">Chroomonas mesostigmatica CCMP1168</name>
    <dbReference type="NCBI Taxonomy" id="1195612"/>
    <lineage>
        <taxon>Eukaryota</taxon>
        <taxon>Cryptophyceae</taxon>
        <taxon>Pyrenomonadales</taxon>
        <taxon>Chroomonadaceae</taxon>
        <taxon>Chroomonas</taxon>
    </lineage>
</organism>
<evidence type="ECO:0000259" key="7">
    <source>
        <dbReference type="PROSITE" id="PS51686"/>
    </source>
</evidence>
<feature type="domain" description="SAM-dependent MTase RsmB/NOP-type" evidence="7">
    <location>
        <begin position="79"/>
        <end position="366"/>
    </location>
</feature>
<feature type="binding site" evidence="6">
    <location>
        <position position="239"/>
    </location>
    <ligand>
        <name>S-adenosyl-L-methionine</name>
        <dbReference type="ChEBI" id="CHEBI:59789"/>
    </ligand>
</feature>
<dbReference type="InterPro" id="IPR023267">
    <property type="entry name" value="RCMT"/>
</dbReference>
<evidence type="ECO:0000256" key="6">
    <source>
        <dbReference type="PROSITE-ProRule" id="PRU01023"/>
    </source>
</evidence>
<dbReference type="GO" id="GO:0005730">
    <property type="term" value="C:nucleolus"/>
    <property type="evidence" value="ECO:0007669"/>
    <property type="project" value="TreeGrafter"/>
</dbReference>
<dbReference type="GO" id="GO:0000470">
    <property type="term" value="P:maturation of LSU-rRNA"/>
    <property type="evidence" value="ECO:0007669"/>
    <property type="project" value="TreeGrafter"/>
</dbReference>
<keyword evidence="4 6" id="KW-0949">S-adenosyl-L-methionine</keyword>
<evidence type="ECO:0000256" key="1">
    <source>
        <dbReference type="ARBA" id="ARBA00007494"/>
    </source>
</evidence>
<reference evidence="8 9" key="1">
    <citation type="journal article" date="2012" name="Genome Biol. Evol.">
        <title>Nucleomorph genome sequence of the cryptophyte alga Chroomonas mesostigmatica CCMP1168 reveals lineage-specific gene loss and genome complexity.</title>
        <authorList>
            <person name="Moore C.E."/>
            <person name="Curtis B."/>
            <person name="Mills T."/>
            <person name="Tanifuji G."/>
            <person name="Archibald J.M."/>
        </authorList>
    </citation>
    <scope>NUCLEOTIDE SEQUENCE [LARGE SCALE GENOMIC DNA]</scope>
    <source>
        <strain evidence="8 9">CCMP1168</strain>
    </source>
</reference>
<name>J7G6G1_9CRYP</name>
<dbReference type="PRINTS" id="PR02008">
    <property type="entry name" value="RCMTFAMILY"/>
</dbReference>
<evidence type="ECO:0000256" key="4">
    <source>
        <dbReference type="ARBA" id="ARBA00022691"/>
    </source>
</evidence>
<dbReference type="Gene3D" id="3.30.70.1170">
    <property type="entry name" value="Sun protein, domain 3"/>
    <property type="match status" value="1"/>
</dbReference>
<feature type="active site" description="Nucleophile" evidence="6">
    <location>
        <position position="296"/>
    </location>
</feature>
<dbReference type="AlphaFoldDB" id="J7G6G1"/>
<dbReference type="SUPFAM" id="SSF53335">
    <property type="entry name" value="S-adenosyl-L-methionine-dependent methyltransferases"/>
    <property type="match status" value="1"/>
</dbReference>
<keyword evidence="5 6" id="KW-0694">RNA-binding</keyword>
<dbReference type="Gene3D" id="3.40.50.150">
    <property type="entry name" value="Vaccinia Virus protein VP39"/>
    <property type="match status" value="1"/>
</dbReference>
<proteinExistence type="inferred from homology"/>
<accession>J7G6G1</accession>
<dbReference type="PANTHER" id="PTHR22807">
    <property type="entry name" value="NOP2 YEAST -RELATED NOL1/NOP2/FMU SUN DOMAIN-CONTAINING"/>
    <property type="match status" value="1"/>
</dbReference>
<dbReference type="Proteomes" id="UP000243348">
    <property type="component" value="Nucleomorph 3"/>
</dbReference>
<feature type="binding site" evidence="6">
    <location>
        <position position="222"/>
    </location>
    <ligand>
        <name>S-adenosyl-L-methionine</name>
        <dbReference type="ChEBI" id="CHEBI:59789"/>
    </ligand>
</feature>
<dbReference type="GO" id="GO:0070475">
    <property type="term" value="P:rRNA base methylation"/>
    <property type="evidence" value="ECO:0007669"/>
    <property type="project" value="TreeGrafter"/>
</dbReference>
<comment type="similarity">
    <text evidence="1 6">Belongs to the class I-like SAM-binding methyltransferase superfamily. RsmB/NOP family.</text>
</comment>
<dbReference type="InterPro" id="IPR029063">
    <property type="entry name" value="SAM-dependent_MTases_sf"/>
</dbReference>
<evidence type="ECO:0000256" key="5">
    <source>
        <dbReference type="ARBA" id="ARBA00022884"/>
    </source>
</evidence>
<dbReference type="GO" id="GO:0009383">
    <property type="term" value="F:rRNA (cytosine-C5-)-methyltransferase activity"/>
    <property type="evidence" value="ECO:0007669"/>
    <property type="project" value="TreeGrafter"/>
</dbReference>
<feature type="binding site" evidence="6">
    <location>
        <position position="195"/>
    </location>
    <ligand>
        <name>S-adenosyl-L-methionine</name>
        <dbReference type="ChEBI" id="CHEBI:59789"/>
    </ligand>
</feature>
<dbReference type="EMBL" id="CP003682">
    <property type="protein sequence ID" value="AFP65631.1"/>
    <property type="molecule type" value="Genomic_DNA"/>
</dbReference>
<dbReference type="GO" id="GO:0003723">
    <property type="term" value="F:RNA binding"/>
    <property type="evidence" value="ECO:0007669"/>
    <property type="project" value="UniProtKB-UniRule"/>
</dbReference>
<gene>
    <name evidence="8" type="primary">nop2</name>
    <name evidence="8" type="ORF">CMESO_486</name>
</gene>
<keyword evidence="8" id="KW-0542">Nucleomorph</keyword>
<protein>
    <submittedName>
        <fullName evidence="8">Nucleolar protein</fullName>
    </submittedName>
</protein>
<dbReference type="InterPro" id="IPR011023">
    <property type="entry name" value="Nop2p"/>
</dbReference>
<evidence type="ECO:0000256" key="3">
    <source>
        <dbReference type="ARBA" id="ARBA00022679"/>
    </source>
</evidence>
<dbReference type="InterPro" id="IPR049560">
    <property type="entry name" value="MeTrfase_RsmB-F_NOP2_cat"/>
</dbReference>
<evidence type="ECO:0000313" key="9">
    <source>
        <dbReference type="Proteomes" id="UP000243348"/>
    </source>
</evidence>